<sequence length="263" mass="29452">MVLTQEQVREQGRLHFEAIKTKKLVTPPSYLYPDMGYDDAYAIASAIVEEYKKAGYTESGKKVGLTSNAMRKHAGIEEPDYGIIFHELCYPNESDVSFDWFAQPRVEAELCFKLRKDLIGTDISIEQVLDATEYVVPALEIVDIRQRTDGPRKIFDTVADNASFGAYVVGDRPIRPYEVDFGLVGFIFEYNNHQKEVASGTAVLDHPANAVAWLAKRFTELGNPLKAGEMVMSGSAITILDAKRGDNFRCRYGKFGEVSVNFV</sequence>
<dbReference type="InterPro" id="IPR011234">
    <property type="entry name" value="Fumarylacetoacetase-like_C"/>
</dbReference>
<dbReference type="InterPro" id="IPR050772">
    <property type="entry name" value="Hydratase-Decarb/MhpD_sf"/>
</dbReference>
<name>A0A9D2RLL3_9FIRM</name>
<evidence type="ECO:0000313" key="4">
    <source>
        <dbReference type="Proteomes" id="UP000886804"/>
    </source>
</evidence>
<reference evidence="3" key="2">
    <citation type="submission" date="2021-04" db="EMBL/GenBank/DDBJ databases">
        <authorList>
            <person name="Gilroy R."/>
        </authorList>
    </citation>
    <scope>NUCLEOTIDE SEQUENCE</scope>
    <source>
        <strain evidence="3">CHK188-4685</strain>
    </source>
</reference>
<dbReference type="Pfam" id="PF01557">
    <property type="entry name" value="FAA_hydrolase"/>
    <property type="match status" value="1"/>
</dbReference>
<dbReference type="Gene3D" id="3.90.850.10">
    <property type="entry name" value="Fumarylacetoacetase-like, C-terminal domain"/>
    <property type="match status" value="1"/>
</dbReference>
<dbReference type="InterPro" id="IPR036663">
    <property type="entry name" value="Fumarylacetoacetase_C_sf"/>
</dbReference>
<dbReference type="SUPFAM" id="SSF56529">
    <property type="entry name" value="FAH"/>
    <property type="match status" value="1"/>
</dbReference>
<reference evidence="3" key="1">
    <citation type="journal article" date="2021" name="PeerJ">
        <title>Extensive microbial diversity within the chicken gut microbiome revealed by metagenomics and culture.</title>
        <authorList>
            <person name="Gilroy R."/>
            <person name="Ravi A."/>
            <person name="Getino M."/>
            <person name="Pursley I."/>
            <person name="Horton D.L."/>
            <person name="Alikhan N.F."/>
            <person name="Baker D."/>
            <person name="Gharbi K."/>
            <person name="Hall N."/>
            <person name="Watson M."/>
            <person name="Adriaenssens E.M."/>
            <person name="Foster-Nyarko E."/>
            <person name="Jarju S."/>
            <person name="Secka A."/>
            <person name="Antonio M."/>
            <person name="Oren A."/>
            <person name="Chaudhuri R.R."/>
            <person name="La Ragione R."/>
            <person name="Hildebrand F."/>
            <person name="Pallen M.J."/>
        </authorList>
    </citation>
    <scope>NUCLEOTIDE SEQUENCE</scope>
    <source>
        <strain evidence="3">CHK188-4685</strain>
    </source>
</reference>
<organism evidence="3 4">
    <name type="scientific">Candidatus Enterocloster faecavium</name>
    <dbReference type="NCBI Taxonomy" id="2838560"/>
    <lineage>
        <taxon>Bacteria</taxon>
        <taxon>Bacillati</taxon>
        <taxon>Bacillota</taxon>
        <taxon>Clostridia</taxon>
        <taxon>Lachnospirales</taxon>
        <taxon>Lachnospiraceae</taxon>
        <taxon>Enterocloster</taxon>
    </lineage>
</organism>
<dbReference type="EMBL" id="DWYS01000052">
    <property type="protein sequence ID" value="HJB07027.1"/>
    <property type="molecule type" value="Genomic_DNA"/>
</dbReference>
<proteinExistence type="predicted"/>
<evidence type="ECO:0000256" key="1">
    <source>
        <dbReference type="ARBA" id="ARBA00023239"/>
    </source>
</evidence>
<dbReference type="PANTHER" id="PTHR30143">
    <property type="entry name" value="ACID HYDRATASE"/>
    <property type="match status" value="1"/>
</dbReference>
<evidence type="ECO:0000259" key="2">
    <source>
        <dbReference type="Pfam" id="PF01557"/>
    </source>
</evidence>
<feature type="domain" description="Fumarylacetoacetase-like C-terminal" evidence="2">
    <location>
        <begin position="55"/>
        <end position="259"/>
    </location>
</feature>
<dbReference type="GO" id="GO:0008684">
    <property type="term" value="F:2-oxopent-4-enoate hydratase activity"/>
    <property type="evidence" value="ECO:0007669"/>
    <property type="project" value="TreeGrafter"/>
</dbReference>
<dbReference type="Proteomes" id="UP000886804">
    <property type="component" value="Unassembled WGS sequence"/>
</dbReference>
<dbReference type="GO" id="GO:0005737">
    <property type="term" value="C:cytoplasm"/>
    <property type="evidence" value="ECO:0007669"/>
    <property type="project" value="TreeGrafter"/>
</dbReference>
<dbReference type="PANTHER" id="PTHR30143:SF0">
    <property type="entry name" value="2-KETO-4-PENTENOATE HYDRATASE"/>
    <property type="match status" value="1"/>
</dbReference>
<accession>A0A9D2RLL3</accession>
<protein>
    <recommendedName>
        <fullName evidence="2">Fumarylacetoacetase-like C-terminal domain-containing protein</fullName>
    </recommendedName>
</protein>
<keyword evidence="1" id="KW-0456">Lyase</keyword>
<dbReference type="AlphaFoldDB" id="A0A9D2RLL3"/>
<evidence type="ECO:0000313" key="3">
    <source>
        <dbReference type="EMBL" id="HJB07027.1"/>
    </source>
</evidence>
<comment type="caution">
    <text evidence="3">The sequence shown here is derived from an EMBL/GenBank/DDBJ whole genome shotgun (WGS) entry which is preliminary data.</text>
</comment>
<gene>
    <name evidence="3" type="ORF">H9716_04105</name>
</gene>